<gene>
    <name evidence="2" type="ORF">ACFFV7_50585</name>
</gene>
<organism evidence="2 3">
    <name type="scientific">Nonomuraea spiralis</name>
    <dbReference type="NCBI Taxonomy" id="46182"/>
    <lineage>
        <taxon>Bacteria</taxon>
        <taxon>Bacillati</taxon>
        <taxon>Actinomycetota</taxon>
        <taxon>Actinomycetes</taxon>
        <taxon>Streptosporangiales</taxon>
        <taxon>Streptosporangiaceae</taxon>
        <taxon>Nonomuraea</taxon>
    </lineage>
</organism>
<evidence type="ECO:0000256" key="1">
    <source>
        <dbReference type="SAM" id="Phobius"/>
    </source>
</evidence>
<dbReference type="Proteomes" id="UP001589647">
    <property type="component" value="Unassembled WGS sequence"/>
</dbReference>
<name>A0ABV5IZT1_9ACTN</name>
<keyword evidence="1" id="KW-0812">Transmembrane</keyword>
<feature type="transmembrane region" description="Helical" evidence="1">
    <location>
        <begin position="7"/>
        <end position="25"/>
    </location>
</feature>
<keyword evidence="1" id="KW-0472">Membrane</keyword>
<protein>
    <submittedName>
        <fullName evidence="2">Uncharacterized protein</fullName>
    </submittedName>
</protein>
<accession>A0ABV5IZT1</accession>
<comment type="caution">
    <text evidence="2">The sequence shown here is derived from an EMBL/GenBank/DDBJ whole genome shotgun (WGS) entry which is preliminary data.</text>
</comment>
<sequence length="53" mass="5730">MSDIRMVIGALFLVYGVILVVAGLLGDAVNLWTGIPMAIFGTTFILWSHTHPT</sequence>
<dbReference type="RefSeq" id="WP_189648225.1">
    <property type="nucleotide sequence ID" value="NZ_BMRC01000006.1"/>
</dbReference>
<evidence type="ECO:0000313" key="3">
    <source>
        <dbReference type="Proteomes" id="UP001589647"/>
    </source>
</evidence>
<feature type="transmembrane region" description="Helical" evidence="1">
    <location>
        <begin position="31"/>
        <end position="48"/>
    </location>
</feature>
<proteinExistence type="predicted"/>
<dbReference type="EMBL" id="JBHMEI010000104">
    <property type="protein sequence ID" value="MFB9209508.1"/>
    <property type="molecule type" value="Genomic_DNA"/>
</dbReference>
<evidence type="ECO:0000313" key="2">
    <source>
        <dbReference type="EMBL" id="MFB9209508.1"/>
    </source>
</evidence>
<keyword evidence="1" id="KW-1133">Transmembrane helix</keyword>
<reference evidence="2 3" key="1">
    <citation type="submission" date="2024-09" db="EMBL/GenBank/DDBJ databases">
        <authorList>
            <person name="Sun Q."/>
            <person name="Mori K."/>
        </authorList>
    </citation>
    <scope>NUCLEOTIDE SEQUENCE [LARGE SCALE GENOMIC DNA]</scope>
    <source>
        <strain evidence="2 3">CCM 3426</strain>
    </source>
</reference>
<keyword evidence="3" id="KW-1185">Reference proteome</keyword>